<dbReference type="SUPFAM" id="SSF52029">
    <property type="entry name" value="GroEL apical domain-like"/>
    <property type="match status" value="1"/>
</dbReference>
<feature type="region of interest" description="Disordered" evidence="11">
    <location>
        <begin position="1"/>
        <end position="23"/>
    </location>
</feature>
<organism evidence="12 13">
    <name type="scientific">Smittium megazygosporum</name>
    <dbReference type="NCBI Taxonomy" id="133381"/>
    <lineage>
        <taxon>Eukaryota</taxon>
        <taxon>Fungi</taxon>
        <taxon>Fungi incertae sedis</taxon>
        <taxon>Zoopagomycota</taxon>
        <taxon>Kickxellomycotina</taxon>
        <taxon>Harpellomycetes</taxon>
        <taxon>Harpellales</taxon>
        <taxon>Legeriomycetaceae</taxon>
        <taxon>Smittium</taxon>
    </lineage>
</organism>
<dbReference type="Gene3D" id="1.10.560.10">
    <property type="entry name" value="GroEL-like equatorial domain"/>
    <property type="match status" value="2"/>
</dbReference>
<evidence type="ECO:0000256" key="5">
    <source>
        <dbReference type="ARBA" id="ARBA00016107"/>
    </source>
</evidence>
<dbReference type="PROSITE" id="PS00750">
    <property type="entry name" value="TCP1_1"/>
    <property type="match status" value="1"/>
</dbReference>
<evidence type="ECO:0000256" key="8">
    <source>
        <dbReference type="ARBA" id="ARBA00023186"/>
    </source>
</evidence>
<dbReference type="STRING" id="133381.A0A2T9ZGQ1"/>
<dbReference type="Gene3D" id="3.50.7.10">
    <property type="entry name" value="GroEL"/>
    <property type="match status" value="1"/>
</dbReference>
<dbReference type="InterPro" id="IPR012717">
    <property type="entry name" value="Chap_CCT_delta"/>
</dbReference>
<evidence type="ECO:0000256" key="2">
    <source>
        <dbReference type="ARBA" id="ARBA00004496"/>
    </source>
</evidence>
<evidence type="ECO:0000256" key="11">
    <source>
        <dbReference type="SAM" id="MobiDB-lite"/>
    </source>
</evidence>
<evidence type="ECO:0000256" key="10">
    <source>
        <dbReference type="RuleBase" id="RU004192"/>
    </source>
</evidence>
<comment type="function">
    <text evidence="1">Molecular chaperone; assists the folding of proteins upon ATP hydrolysis.</text>
</comment>
<comment type="subunit">
    <text evidence="4">Component of the T-complex protein 1 (TCP1) complex.</text>
</comment>
<dbReference type="SUPFAM" id="SSF54849">
    <property type="entry name" value="GroEL-intermediate domain like"/>
    <property type="match status" value="1"/>
</dbReference>
<evidence type="ECO:0000313" key="12">
    <source>
        <dbReference type="EMBL" id="PVV03772.1"/>
    </source>
</evidence>
<dbReference type="OrthoDB" id="10248520at2759"/>
<dbReference type="Proteomes" id="UP000245609">
    <property type="component" value="Unassembled WGS sequence"/>
</dbReference>
<keyword evidence="6 9" id="KW-0547">Nucleotide-binding</keyword>
<comment type="caution">
    <text evidence="12">The sequence shown here is derived from an EMBL/GenBank/DDBJ whole genome shotgun (WGS) entry which is preliminary data.</text>
</comment>
<dbReference type="PRINTS" id="PR00304">
    <property type="entry name" value="TCOMPLEXTCP1"/>
</dbReference>
<dbReference type="Pfam" id="PF00118">
    <property type="entry name" value="Cpn60_TCP1"/>
    <property type="match status" value="1"/>
</dbReference>
<evidence type="ECO:0000313" key="13">
    <source>
        <dbReference type="Proteomes" id="UP000245609"/>
    </source>
</evidence>
<comment type="similarity">
    <text evidence="3 9">Belongs to the TCP-1 chaperonin family.</text>
</comment>
<evidence type="ECO:0000256" key="6">
    <source>
        <dbReference type="ARBA" id="ARBA00022741"/>
    </source>
</evidence>
<dbReference type="InterPro" id="IPR002194">
    <property type="entry name" value="Chaperonin_TCP-1_CS"/>
</dbReference>
<dbReference type="GO" id="GO:0051082">
    <property type="term" value="F:unfolded protein binding"/>
    <property type="evidence" value="ECO:0007669"/>
    <property type="project" value="InterPro"/>
</dbReference>
<evidence type="ECO:0000256" key="7">
    <source>
        <dbReference type="ARBA" id="ARBA00022840"/>
    </source>
</evidence>
<dbReference type="InterPro" id="IPR027409">
    <property type="entry name" value="GroEL-like_apical_dom_sf"/>
</dbReference>
<dbReference type="GO" id="GO:0005524">
    <property type="term" value="F:ATP binding"/>
    <property type="evidence" value="ECO:0007669"/>
    <property type="project" value="UniProtKB-KW"/>
</dbReference>
<accession>A0A2T9ZGQ1</accession>
<evidence type="ECO:0000256" key="4">
    <source>
        <dbReference type="ARBA" id="ARBA00011381"/>
    </source>
</evidence>
<dbReference type="InterPro" id="IPR027410">
    <property type="entry name" value="TCP-1-like_intermed_sf"/>
</dbReference>
<dbReference type="InterPro" id="IPR017998">
    <property type="entry name" value="Chaperone_TCP-1"/>
</dbReference>
<dbReference type="AlphaFoldDB" id="A0A2T9ZGQ1"/>
<comment type="subcellular location">
    <subcellularLocation>
        <location evidence="2">Cytoplasm</location>
    </subcellularLocation>
</comment>
<dbReference type="InterPro" id="IPR002423">
    <property type="entry name" value="Cpn60/GroEL/TCP-1"/>
</dbReference>
<dbReference type="InterPro" id="IPR027413">
    <property type="entry name" value="GROEL-like_equatorial_sf"/>
</dbReference>
<dbReference type="CDD" id="cd03338">
    <property type="entry name" value="TCP1_delta"/>
    <property type="match status" value="1"/>
</dbReference>
<keyword evidence="8 9" id="KW-0143">Chaperone</keyword>
<keyword evidence="7 9" id="KW-0067">ATP-binding</keyword>
<evidence type="ECO:0000256" key="3">
    <source>
        <dbReference type="ARBA" id="ARBA00008020"/>
    </source>
</evidence>
<dbReference type="PROSITE" id="PS00995">
    <property type="entry name" value="TCP1_3"/>
    <property type="match status" value="1"/>
</dbReference>
<keyword evidence="13" id="KW-1185">Reference proteome</keyword>
<proteinExistence type="inferred from homology"/>
<sequence length="485" mass="52038">MAAAVTQGAKPFTKSNDTLKSGNEKPLQVRLANIVAARAVADAIRTSLGPRGLDKMIETGRKEVIISNDGATIMKHLSVLHPAAQMLVDLSISQDAEAGDGTTSVVVFAGSLLGACERLLTKGIHPSKIVAGFKSAVAAAVQTLGDIAIPISLEDREALLKIATTSLGSKIVAQHSNVLSPIAVDSVLKIVDPGNEQSINLDDIRIVKKIGGTIEDTMLVPGLVLNQNAITSANGPRRIEKAKIGLIQFQLSPPKPDMDNQIVVNDYRQMDQILKEERAYLLNLTLGCKPIADIESFTEDKLGHADLIEEVELNGARFVQVLGIKSGGRTSSIVCFGSNQLVLDETERSLHDAQCVIKCLVKKKFMVNGGGVPEIEISQKLMELSKLQKGYQSLCFTAFAEAIEVIPITLAENAGLNPISIITELRKKHADGEKQAGINVKKGVVTNMSEENVLQPLLVSSSMLELATEAVCVIMKIDDMVRIIF</sequence>
<protein>
    <recommendedName>
        <fullName evidence="5 10">T-complex protein 1 subunit delta</fullName>
    </recommendedName>
</protein>
<name>A0A2T9ZGQ1_9FUNG</name>
<dbReference type="GO" id="GO:0016887">
    <property type="term" value="F:ATP hydrolysis activity"/>
    <property type="evidence" value="ECO:0007669"/>
    <property type="project" value="InterPro"/>
</dbReference>
<dbReference type="PANTHER" id="PTHR11353">
    <property type="entry name" value="CHAPERONIN"/>
    <property type="match status" value="1"/>
</dbReference>
<dbReference type="EMBL" id="MBFS01000193">
    <property type="protein sequence ID" value="PVV03772.1"/>
    <property type="molecule type" value="Genomic_DNA"/>
</dbReference>
<gene>
    <name evidence="12" type="ORF">BB560_001739</name>
</gene>
<reference evidence="12 13" key="1">
    <citation type="journal article" date="2018" name="MBio">
        <title>Comparative Genomics Reveals the Core Gene Toolbox for the Fungus-Insect Symbiosis.</title>
        <authorList>
            <person name="Wang Y."/>
            <person name="Stata M."/>
            <person name="Wang W."/>
            <person name="Stajich J.E."/>
            <person name="White M.M."/>
            <person name="Moncalvo J.M."/>
        </authorList>
    </citation>
    <scope>NUCLEOTIDE SEQUENCE [LARGE SCALE GENOMIC DNA]</scope>
    <source>
        <strain evidence="12 13">SC-DP-2</strain>
    </source>
</reference>
<evidence type="ECO:0000256" key="1">
    <source>
        <dbReference type="ARBA" id="ARBA00002912"/>
    </source>
</evidence>
<dbReference type="PROSITE" id="PS00751">
    <property type="entry name" value="TCP1_2"/>
    <property type="match status" value="1"/>
</dbReference>
<evidence type="ECO:0000256" key="9">
    <source>
        <dbReference type="RuleBase" id="RU004187"/>
    </source>
</evidence>
<dbReference type="GO" id="GO:0140662">
    <property type="term" value="F:ATP-dependent protein folding chaperone"/>
    <property type="evidence" value="ECO:0007669"/>
    <property type="project" value="InterPro"/>
</dbReference>
<dbReference type="SUPFAM" id="SSF48592">
    <property type="entry name" value="GroEL equatorial domain-like"/>
    <property type="match status" value="1"/>
</dbReference>
<dbReference type="GO" id="GO:0005832">
    <property type="term" value="C:chaperonin-containing T-complex"/>
    <property type="evidence" value="ECO:0007669"/>
    <property type="project" value="UniProtKB-ARBA"/>
</dbReference>